<dbReference type="AlphaFoldDB" id="A0A3A1NNL7"/>
<dbReference type="EMBL" id="VNWK01000024">
    <property type="protein sequence ID" value="TXJ95083.1"/>
    <property type="molecule type" value="Genomic_DNA"/>
</dbReference>
<proteinExistence type="inferred from homology"/>
<dbReference type="Pfam" id="PF08281">
    <property type="entry name" value="Sigma70_r4_2"/>
    <property type="match status" value="1"/>
</dbReference>
<keyword evidence="3" id="KW-0731">Sigma factor</keyword>
<sequence length="184" mass="21978">MDQKKYSDEHLLVEQLKEGCQEAYGYLFGIYHRELCNYMTVVSGSTRVAEDIAQQTFIRLWDNRERLVVQENKLKHYIFKIAYHLFIDSKRKKKKEFELLESLKQEAYLEVADTDASLFEERLKRVETEIENLPEQCKRVFIMSKKEGLKYQEISERLDISIKTVEVHMGKALKRLRAQLTIFF</sequence>
<evidence type="ECO:0000313" key="8">
    <source>
        <dbReference type="EMBL" id="RIV44778.1"/>
    </source>
</evidence>
<comment type="caution">
    <text evidence="8">The sequence shown here is derived from an EMBL/GenBank/DDBJ whole genome shotgun (WGS) entry which is preliminary data.</text>
</comment>
<protein>
    <submittedName>
        <fullName evidence="8">RNA polymerase sigma-70 factor</fullName>
    </submittedName>
</protein>
<comment type="similarity">
    <text evidence="1">Belongs to the sigma-70 factor family. ECF subfamily.</text>
</comment>
<feature type="domain" description="RNA polymerase sigma-70 region 2" evidence="6">
    <location>
        <begin position="28"/>
        <end position="95"/>
    </location>
</feature>
<dbReference type="EMBL" id="QXFI01000024">
    <property type="protein sequence ID" value="RIV44778.1"/>
    <property type="molecule type" value="Genomic_DNA"/>
</dbReference>
<organism evidence="8 10">
    <name type="scientific">Flagellimonas pelagia</name>
    <dbReference type="NCBI Taxonomy" id="2306998"/>
    <lineage>
        <taxon>Bacteria</taxon>
        <taxon>Pseudomonadati</taxon>
        <taxon>Bacteroidota</taxon>
        <taxon>Flavobacteriia</taxon>
        <taxon>Flavobacteriales</taxon>
        <taxon>Flavobacteriaceae</taxon>
        <taxon>Flagellimonas</taxon>
    </lineage>
</organism>
<evidence type="ECO:0000256" key="5">
    <source>
        <dbReference type="SAM" id="Coils"/>
    </source>
</evidence>
<dbReference type="Gene3D" id="1.10.1740.10">
    <property type="match status" value="1"/>
</dbReference>
<dbReference type="SUPFAM" id="SSF88946">
    <property type="entry name" value="Sigma2 domain of RNA polymerase sigma factors"/>
    <property type="match status" value="1"/>
</dbReference>
<evidence type="ECO:0000256" key="1">
    <source>
        <dbReference type="ARBA" id="ARBA00010641"/>
    </source>
</evidence>
<dbReference type="InterPro" id="IPR007627">
    <property type="entry name" value="RNA_pol_sigma70_r2"/>
</dbReference>
<dbReference type="CDD" id="cd06171">
    <property type="entry name" value="Sigma70_r4"/>
    <property type="match status" value="1"/>
</dbReference>
<dbReference type="NCBIfam" id="TIGR02937">
    <property type="entry name" value="sigma70-ECF"/>
    <property type="match status" value="1"/>
</dbReference>
<accession>A0A3A1NNL7</accession>
<dbReference type="SUPFAM" id="SSF88659">
    <property type="entry name" value="Sigma3 and sigma4 domains of RNA polymerase sigma factors"/>
    <property type="match status" value="1"/>
</dbReference>
<dbReference type="PANTHER" id="PTHR43133">
    <property type="entry name" value="RNA POLYMERASE ECF-TYPE SIGMA FACTO"/>
    <property type="match status" value="1"/>
</dbReference>
<evidence type="ECO:0000259" key="7">
    <source>
        <dbReference type="Pfam" id="PF08281"/>
    </source>
</evidence>
<dbReference type="Gene3D" id="1.10.10.10">
    <property type="entry name" value="Winged helix-like DNA-binding domain superfamily/Winged helix DNA-binding domain"/>
    <property type="match status" value="1"/>
</dbReference>
<dbReference type="OrthoDB" id="1100095at2"/>
<dbReference type="InterPro" id="IPR036388">
    <property type="entry name" value="WH-like_DNA-bd_sf"/>
</dbReference>
<dbReference type="Pfam" id="PF04542">
    <property type="entry name" value="Sigma70_r2"/>
    <property type="match status" value="1"/>
</dbReference>
<keyword evidence="11" id="KW-1185">Reference proteome</keyword>
<name>A0A3A1NNL7_9FLAO</name>
<feature type="domain" description="RNA polymerase sigma factor 70 region 4 type 2" evidence="7">
    <location>
        <begin position="125"/>
        <end position="176"/>
    </location>
</feature>
<dbReference type="RefSeq" id="WP_036383520.1">
    <property type="nucleotide sequence ID" value="NZ_QXFI01000024.1"/>
</dbReference>
<keyword evidence="5" id="KW-0175">Coiled coil</keyword>
<evidence type="ECO:0000313" key="11">
    <source>
        <dbReference type="Proteomes" id="UP000321621"/>
    </source>
</evidence>
<dbReference type="GO" id="GO:0016987">
    <property type="term" value="F:sigma factor activity"/>
    <property type="evidence" value="ECO:0007669"/>
    <property type="project" value="UniProtKB-KW"/>
</dbReference>
<evidence type="ECO:0000313" key="10">
    <source>
        <dbReference type="Proteomes" id="UP000266691"/>
    </source>
</evidence>
<dbReference type="InterPro" id="IPR013325">
    <property type="entry name" value="RNA_pol_sigma_r2"/>
</dbReference>
<feature type="coiled-coil region" evidence="5">
    <location>
        <begin position="109"/>
        <end position="136"/>
    </location>
</feature>
<reference evidence="9 11" key="2">
    <citation type="submission" date="2019-07" db="EMBL/GenBank/DDBJ databases">
        <title>Draft genome of two Muricauda strains isolated from deep sea.</title>
        <authorList>
            <person name="Sun C."/>
        </authorList>
    </citation>
    <scope>NUCLEOTIDE SEQUENCE [LARGE SCALE GENOMIC DNA]</scope>
    <source>
        <strain evidence="9 11">72</strain>
    </source>
</reference>
<dbReference type="GO" id="GO:0003677">
    <property type="term" value="F:DNA binding"/>
    <property type="evidence" value="ECO:0007669"/>
    <property type="project" value="InterPro"/>
</dbReference>
<dbReference type="NCBIfam" id="TIGR02985">
    <property type="entry name" value="Sig70_bacteroi1"/>
    <property type="match status" value="1"/>
</dbReference>
<evidence type="ECO:0000256" key="4">
    <source>
        <dbReference type="ARBA" id="ARBA00023163"/>
    </source>
</evidence>
<dbReference type="InterPro" id="IPR013249">
    <property type="entry name" value="RNA_pol_sigma70_r4_t2"/>
</dbReference>
<dbReference type="Proteomes" id="UP000321621">
    <property type="component" value="Unassembled WGS sequence"/>
</dbReference>
<dbReference type="Proteomes" id="UP000266691">
    <property type="component" value="Unassembled WGS sequence"/>
</dbReference>
<dbReference type="PANTHER" id="PTHR43133:SF46">
    <property type="entry name" value="RNA POLYMERASE SIGMA-70 FACTOR ECF SUBFAMILY"/>
    <property type="match status" value="1"/>
</dbReference>
<evidence type="ECO:0000313" key="9">
    <source>
        <dbReference type="EMBL" id="TXJ95083.1"/>
    </source>
</evidence>
<evidence type="ECO:0000256" key="2">
    <source>
        <dbReference type="ARBA" id="ARBA00023015"/>
    </source>
</evidence>
<gene>
    <name evidence="8" type="ORF">D2V05_08545</name>
    <name evidence="9" type="ORF">FQ017_08470</name>
</gene>
<dbReference type="GO" id="GO:0006352">
    <property type="term" value="P:DNA-templated transcription initiation"/>
    <property type="evidence" value="ECO:0007669"/>
    <property type="project" value="InterPro"/>
</dbReference>
<keyword evidence="2" id="KW-0805">Transcription regulation</keyword>
<evidence type="ECO:0000259" key="6">
    <source>
        <dbReference type="Pfam" id="PF04542"/>
    </source>
</evidence>
<keyword evidence="4" id="KW-0804">Transcription</keyword>
<dbReference type="InterPro" id="IPR039425">
    <property type="entry name" value="RNA_pol_sigma-70-like"/>
</dbReference>
<reference evidence="8 10" key="1">
    <citation type="submission" date="2018-08" db="EMBL/GenBank/DDBJ databases">
        <title>Proposal of Muricauda 72 sp.nov. and Muricauda NH166 sp.nov., isolated from seawater.</title>
        <authorList>
            <person name="Cheng H."/>
            <person name="Wu Y.-H."/>
            <person name="Guo L.-L."/>
            <person name="Xu X.-W."/>
        </authorList>
    </citation>
    <scope>NUCLEOTIDE SEQUENCE [LARGE SCALE GENOMIC DNA]</scope>
    <source>
        <strain evidence="8 10">72</strain>
    </source>
</reference>
<dbReference type="InterPro" id="IPR013324">
    <property type="entry name" value="RNA_pol_sigma_r3/r4-like"/>
</dbReference>
<dbReference type="InterPro" id="IPR014284">
    <property type="entry name" value="RNA_pol_sigma-70_dom"/>
</dbReference>
<dbReference type="InterPro" id="IPR014327">
    <property type="entry name" value="RNA_pol_sigma70_bacteroid"/>
</dbReference>
<evidence type="ECO:0000256" key="3">
    <source>
        <dbReference type="ARBA" id="ARBA00023082"/>
    </source>
</evidence>